<proteinExistence type="predicted"/>
<keyword evidence="1" id="KW-0540">Nuclease</keyword>
<keyword evidence="7" id="KW-0732">Signal</keyword>
<evidence type="ECO:0000256" key="2">
    <source>
        <dbReference type="ARBA" id="ARBA00022723"/>
    </source>
</evidence>
<dbReference type="InterPro" id="IPR003154">
    <property type="entry name" value="S1/P1nuclease"/>
</dbReference>
<gene>
    <name evidence="8" type="ORF">GCM10023333_11240</name>
</gene>
<dbReference type="RefSeq" id="WP_345334246.1">
    <property type="nucleotide sequence ID" value="NZ_BAABJZ010000015.1"/>
</dbReference>
<dbReference type="Pfam" id="PF02265">
    <property type="entry name" value="S1-P1_nuclease"/>
    <property type="match status" value="1"/>
</dbReference>
<keyword evidence="9" id="KW-1185">Reference proteome</keyword>
<feature type="signal peptide" evidence="7">
    <location>
        <begin position="1"/>
        <end position="23"/>
    </location>
</feature>
<evidence type="ECO:0008006" key="10">
    <source>
        <dbReference type="Google" id="ProtNLM"/>
    </source>
</evidence>
<evidence type="ECO:0000313" key="9">
    <source>
        <dbReference type="Proteomes" id="UP001499988"/>
    </source>
</evidence>
<dbReference type="SUPFAM" id="SSF48537">
    <property type="entry name" value="Phospholipase C/P1 nuclease"/>
    <property type="match status" value="1"/>
</dbReference>
<evidence type="ECO:0000256" key="4">
    <source>
        <dbReference type="ARBA" id="ARBA00022801"/>
    </source>
</evidence>
<keyword evidence="4" id="KW-0378">Hydrolase</keyword>
<keyword evidence="3" id="KW-0255">Endonuclease</keyword>
<evidence type="ECO:0000256" key="7">
    <source>
        <dbReference type="SAM" id="SignalP"/>
    </source>
</evidence>
<name>A0ABP9EIH9_9GAMM</name>
<keyword evidence="5" id="KW-1015">Disulfide bond</keyword>
<dbReference type="Proteomes" id="UP001499988">
    <property type="component" value="Unassembled WGS sequence"/>
</dbReference>
<evidence type="ECO:0000256" key="1">
    <source>
        <dbReference type="ARBA" id="ARBA00022722"/>
    </source>
</evidence>
<evidence type="ECO:0000256" key="6">
    <source>
        <dbReference type="ARBA" id="ARBA00023180"/>
    </source>
</evidence>
<comment type="caution">
    <text evidence="8">The sequence shown here is derived from an EMBL/GenBank/DDBJ whole genome shotgun (WGS) entry which is preliminary data.</text>
</comment>
<reference evidence="9" key="1">
    <citation type="journal article" date="2019" name="Int. J. Syst. Evol. Microbiol.">
        <title>The Global Catalogue of Microorganisms (GCM) 10K type strain sequencing project: providing services to taxonomists for standard genome sequencing and annotation.</title>
        <authorList>
            <consortium name="The Broad Institute Genomics Platform"/>
            <consortium name="The Broad Institute Genome Sequencing Center for Infectious Disease"/>
            <person name="Wu L."/>
            <person name="Ma J."/>
        </authorList>
    </citation>
    <scope>NUCLEOTIDE SEQUENCE [LARGE SCALE GENOMIC DNA]</scope>
    <source>
        <strain evidence="9">JCM 18401</strain>
    </source>
</reference>
<sequence length="314" mass="34060">MRALTTVSAGLALSLAAALPAAAFSFDAHVIGAEHSFRMLPAQLQKTYEAEAQALLALIDDEEMLQYLNRYDASAFARISILPDLLRRTELPDTFALFGQTMPDSIAALPEKAGSMGHYINIGYVPGESANDSSIRVPNVTTVLPAFKAALPEVEGVQRAIVNAYITHLVFDATQPMHAIAWINEDYPAGDLGGNATCFQPDPIQGGCARNLHSLFDSLAGWTVSYRLGMSMDDAIAEIAASETPADQSRSYLPIAQLSQESSQYAEGIYGPVLNGPIESKAEREAYQQQWQPIMKGRLNLAAHRLADLHVQRL</sequence>
<evidence type="ECO:0000313" key="8">
    <source>
        <dbReference type="EMBL" id="GAA4879167.1"/>
    </source>
</evidence>
<protein>
    <recommendedName>
        <fullName evidence="10">S1/P1 Nuclease</fullName>
    </recommendedName>
</protein>
<accession>A0ABP9EIH9</accession>
<dbReference type="EMBL" id="BAABJZ010000015">
    <property type="protein sequence ID" value="GAA4879167.1"/>
    <property type="molecule type" value="Genomic_DNA"/>
</dbReference>
<evidence type="ECO:0000256" key="3">
    <source>
        <dbReference type="ARBA" id="ARBA00022759"/>
    </source>
</evidence>
<keyword evidence="6" id="KW-0325">Glycoprotein</keyword>
<evidence type="ECO:0000256" key="5">
    <source>
        <dbReference type="ARBA" id="ARBA00023157"/>
    </source>
</evidence>
<organism evidence="8 9">
    <name type="scientific">Ferrimonas pelagia</name>
    <dbReference type="NCBI Taxonomy" id="1177826"/>
    <lineage>
        <taxon>Bacteria</taxon>
        <taxon>Pseudomonadati</taxon>
        <taxon>Pseudomonadota</taxon>
        <taxon>Gammaproteobacteria</taxon>
        <taxon>Alteromonadales</taxon>
        <taxon>Ferrimonadaceae</taxon>
        <taxon>Ferrimonas</taxon>
    </lineage>
</organism>
<dbReference type="InterPro" id="IPR008947">
    <property type="entry name" value="PLipase_C/P1_nuclease_dom_sf"/>
</dbReference>
<keyword evidence="2" id="KW-0479">Metal-binding</keyword>
<feature type="chain" id="PRO_5047007728" description="S1/P1 Nuclease" evidence="7">
    <location>
        <begin position="24"/>
        <end position="314"/>
    </location>
</feature>
<dbReference type="Gene3D" id="1.10.575.10">
    <property type="entry name" value="P1 Nuclease"/>
    <property type="match status" value="1"/>
</dbReference>